<protein>
    <submittedName>
        <fullName evidence="1">Uncharacterized protein</fullName>
    </submittedName>
</protein>
<comment type="caution">
    <text evidence="1">The sequence shown here is derived from an EMBL/GenBank/DDBJ whole genome shotgun (WGS) entry which is preliminary data.</text>
</comment>
<evidence type="ECO:0000313" key="1">
    <source>
        <dbReference type="EMBL" id="EFR30544.1"/>
    </source>
</evidence>
<organism evidence="1 2">
    <name type="scientific">Eremococcus coleocola ACS-139-V-Col8</name>
    <dbReference type="NCBI Taxonomy" id="908337"/>
    <lineage>
        <taxon>Bacteria</taxon>
        <taxon>Bacillati</taxon>
        <taxon>Bacillota</taxon>
        <taxon>Bacilli</taxon>
        <taxon>Lactobacillales</taxon>
        <taxon>Aerococcaceae</taxon>
        <taxon>Eremococcus</taxon>
    </lineage>
</organism>
<dbReference type="AlphaFoldDB" id="E4KR89"/>
<gene>
    <name evidence="1" type="ORF">HMPREF9257_0388</name>
</gene>
<dbReference type="STRING" id="908337.HMPREF9257_0388"/>
<name>E4KR89_9LACT</name>
<dbReference type="Proteomes" id="UP000005990">
    <property type="component" value="Unassembled WGS sequence"/>
</dbReference>
<dbReference type="EMBL" id="AENN01000018">
    <property type="protein sequence ID" value="EFR30544.1"/>
    <property type="molecule type" value="Genomic_DNA"/>
</dbReference>
<proteinExistence type="predicted"/>
<keyword evidence="2" id="KW-1185">Reference proteome</keyword>
<reference evidence="1 2" key="1">
    <citation type="submission" date="2010-10" db="EMBL/GenBank/DDBJ databases">
        <authorList>
            <person name="Durkin A.S."/>
            <person name="Madupu R."/>
            <person name="Torralba M."/>
            <person name="Gillis M."/>
            <person name="Methe B."/>
            <person name="Sutton G."/>
            <person name="Nelson K.E."/>
        </authorList>
    </citation>
    <scope>NUCLEOTIDE SEQUENCE [LARGE SCALE GENOMIC DNA]</scope>
    <source>
        <strain evidence="1 2">ACS-139-V-Col8</strain>
    </source>
</reference>
<accession>E4KR89</accession>
<evidence type="ECO:0000313" key="2">
    <source>
        <dbReference type="Proteomes" id="UP000005990"/>
    </source>
</evidence>
<sequence length="37" mass="4604">MEKDMEESEIYHPSFDIDFLYSYDFKTIKLEGYYEKV</sequence>